<evidence type="ECO:0000256" key="5">
    <source>
        <dbReference type="ARBA" id="ARBA00023284"/>
    </source>
</evidence>
<evidence type="ECO:0000256" key="4">
    <source>
        <dbReference type="ARBA" id="ARBA00023157"/>
    </source>
</evidence>
<comment type="similarity">
    <text evidence="6">Belongs to the peroxiredoxin family. Tpx subfamily.</text>
</comment>
<name>A0A6C1AYC0_9RHOO</name>
<organism evidence="8 9">
    <name type="scientific">Nitrogeniibacter mangrovi</name>
    <dbReference type="NCBI Taxonomy" id="2016596"/>
    <lineage>
        <taxon>Bacteria</taxon>
        <taxon>Pseudomonadati</taxon>
        <taxon>Pseudomonadota</taxon>
        <taxon>Betaproteobacteria</taxon>
        <taxon>Rhodocyclales</taxon>
        <taxon>Zoogloeaceae</taxon>
        <taxon>Nitrogeniibacter</taxon>
    </lineage>
</organism>
<keyword evidence="9" id="KW-1185">Reference proteome</keyword>
<comment type="function">
    <text evidence="6">Thiol-specific peroxidase that catalyzes the reduction of hydrogen peroxide and organic hydroperoxides to water and alcohols, respectively. Plays a role in cell protection against oxidative stress by detoxifying peroxides.</text>
</comment>
<dbReference type="KEGG" id="azq:G3580_01060"/>
<gene>
    <name evidence="6 8" type="primary">tpx</name>
    <name evidence="8" type="ORF">G3580_01060</name>
</gene>
<dbReference type="EC" id="1.11.1.24" evidence="6"/>
<reference evidence="8 9" key="1">
    <citation type="submission" date="2020-02" db="EMBL/GenBank/DDBJ databases">
        <title>Nitrogenibacter mangrovi gen. nov., sp. nov. isolated from mangrove sediment, a denitrifying betaproteobacterium.</title>
        <authorList>
            <person name="Liao H."/>
            <person name="Tian Y."/>
        </authorList>
    </citation>
    <scope>NUCLEOTIDE SEQUENCE [LARGE SCALE GENOMIC DNA]</scope>
    <source>
        <strain evidence="8 9">M9-3-2</strain>
    </source>
</reference>
<dbReference type="InterPro" id="IPR002065">
    <property type="entry name" value="TPX"/>
</dbReference>
<evidence type="ECO:0000256" key="3">
    <source>
        <dbReference type="ARBA" id="ARBA00023002"/>
    </source>
</evidence>
<dbReference type="InterPro" id="IPR050455">
    <property type="entry name" value="Tpx_Peroxidase_subfamily"/>
</dbReference>
<dbReference type="NCBIfam" id="NF001808">
    <property type="entry name" value="PRK00522.1"/>
    <property type="match status" value="1"/>
</dbReference>
<comment type="subunit">
    <text evidence="6">Homodimer.</text>
</comment>
<dbReference type="PROSITE" id="PS51352">
    <property type="entry name" value="THIOREDOXIN_2"/>
    <property type="match status" value="1"/>
</dbReference>
<comment type="miscellaneous">
    <text evidence="6">The active site is a conserved redox-active cysteine residue, the peroxidatic cysteine (C(P)), which makes the nucleophilic attack on the peroxide substrate. The peroxide oxidizes the C(P)-SH to cysteine sulfenic acid (C(P)-SOH), which then reacts with another cysteine residue, the resolving cysteine (C(R)), to form a disulfide bridge. The disulfide is subsequently reduced by an appropriate electron donor to complete the catalytic cycle. In this atypical 2-Cys peroxiredoxin, C(R) is present in the same subunit to form an intramolecular disulfide. The disulfide is subsequently reduced by thioredoxin.</text>
</comment>
<protein>
    <recommendedName>
        <fullName evidence="6">Thiol peroxidase</fullName>
        <shortName evidence="6">Tpx</shortName>
        <ecNumber evidence="6">1.11.1.24</ecNumber>
    </recommendedName>
    <alternativeName>
        <fullName evidence="6">Peroxiredoxin tpx</fullName>
        <shortName evidence="6">Prx</shortName>
    </alternativeName>
    <alternativeName>
        <fullName evidence="6">Thioredoxin peroxidase</fullName>
    </alternativeName>
    <alternativeName>
        <fullName evidence="6">Thioredoxin-dependent peroxiredoxin</fullName>
    </alternativeName>
</protein>
<dbReference type="EMBL" id="CP048836">
    <property type="protein sequence ID" value="QID16337.1"/>
    <property type="molecule type" value="Genomic_DNA"/>
</dbReference>
<dbReference type="InterPro" id="IPR036249">
    <property type="entry name" value="Thioredoxin-like_sf"/>
</dbReference>
<keyword evidence="4 6" id="KW-1015">Disulfide bond</keyword>
<dbReference type="Proteomes" id="UP000501991">
    <property type="component" value="Chromosome"/>
</dbReference>
<dbReference type="InterPro" id="IPR013740">
    <property type="entry name" value="Redoxin"/>
</dbReference>
<dbReference type="Gene3D" id="3.40.30.10">
    <property type="entry name" value="Glutaredoxin"/>
    <property type="match status" value="1"/>
</dbReference>
<keyword evidence="3 6" id="KW-0560">Oxidoreductase</keyword>
<dbReference type="GO" id="GO:0008379">
    <property type="term" value="F:thioredoxin peroxidase activity"/>
    <property type="evidence" value="ECO:0007669"/>
    <property type="project" value="UniProtKB-UniRule"/>
</dbReference>
<evidence type="ECO:0000313" key="9">
    <source>
        <dbReference type="Proteomes" id="UP000501991"/>
    </source>
</evidence>
<accession>A0A6C1AYC0</accession>
<evidence type="ECO:0000259" key="7">
    <source>
        <dbReference type="PROSITE" id="PS51352"/>
    </source>
</evidence>
<feature type="active site" description="Cysteine sulfenic acid (-SOH) intermediate" evidence="6">
    <location>
        <position position="60"/>
    </location>
</feature>
<dbReference type="RefSeq" id="WP_173763506.1">
    <property type="nucleotide sequence ID" value="NZ_CP048836.1"/>
</dbReference>
<evidence type="ECO:0000256" key="1">
    <source>
        <dbReference type="ARBA" id="ARBA00022559"/>
    </source>
</evidence>
<dbReference type="HAMAP" id="MF_00269">
    <property type="entry name" value="Tpx"/>
    <property type="match status" value="1"/>
</dbReference>
<keyword evidence="1 6" id="KW-0575">Peroxidase</keyword>
<evidence type="ECO:0000256" key="6">
    <source>
        <dbReference type="HAMAP-Rule" id="MF_00269"/>
    </source>
</evidence>
<dbReference type="PANTHER" id="PTHR43110:SF1">
    <property type="entry name" value="THIOL PEROXIDASE"/>
    <property type="match status" value="1"/>
</dbReference>
<dbReference type="InterPro" id="IPR013766">
    <property type="entry name" value="Thioredoxin_domain"/>
</dbReference>
<sequence>MATVTLKGNPVDVAGTLPAKGSPAPDFTLTNGELADVGLDAFAGKRKVLNIVPSLDTPTCATSTRKFNADAASLADTVVLVISADLPFAAGRFCTTEGLDNVVTLSTFRNAGFGQRWGVAITSGPLAGLTARAVVVLDKDNTVLHSQLVPEIAEEPDYAAAEAALG</sequence>
<keyword evidence="5 6" id="KW-0676">Redox-active center</keyword>
<dbReference type="InterPro" id="IPR018219">
    <property type="entry name" value="Tpx_CS"/>
</dbReference>
<proteinExistence type="inferred from homology"/>
<dbReference type="Pfam" id="PF08534">
    <property type="entry name" value="Redoxin"/>
    <property type="match status" value="1"/>
</dbReference>
<dbReference type="CDD" id="cd03014">
    <property type="entry name" value="PRX_Atyp2cys"/>
    <property type="match status" value="1"/>
</dbReference>
<evidence type="ECO:0000256" key="2">
    <source>
        <dbReference type="ARBA" id="ARBA00022862"/>
    </source>
</evidence>
<keyword evidence="2 6" id="KW-0049">Antioxidant</keyword>
<dbReference type="AlphaFoldDB" id="A0A6C1AYC0"/>
<dbReference type="SUPFAM" id="SSF52833">
    <property type="entry name" value="Thioredoxin-like"/>
    <property type="match status" value="1"/>
</dbReference>
<comment type="catalytic activity">
    <reaction evidence="6">
        <text>a hydroperoxide + [thioredoxin]-dithiol = an alcohol + [thioredoxin]-disulfide + H2O</text>
        <dbReference type="Rhea" id="RHEA:62620"/>
        <dbReference type="Rhea" id="RHEA-COMP:10698"/>
        <dbReference type="Rhea" id="RHEA-COMP:10700"/>
        <dbReference type="ChEBI" id="CHEBI:15377"/>
        <dbReference type="ChEBI" id="CHEBI:29950"/>
        <dbReference type="ChEBI" id="CHEBI:30879"/>
        <dbReference type="ChEBI" id="CHEBI:35924"/>
        <dbReference type="ChEBI" id="CHEBI:50058"/>
        <dbReference type="EC" id="1.11.1.24"/>
    </reaction>
</comment>
<feature type="disulfide bond" description="Redox-active" evidence="6">
    <location>
        <begin position="60"/>
        <end position="94"/>
    </location>
</feature>
<evidence type="ECO:0000313" key="8">
    <source>
        <dbReference type="EMBL" id="QID16337.1"/>
    </source>
</evidence>
<dbReference type="PROSITE" id="PS01265">
    <property type="entry name" value="TPX"/>
    <property type="match status" value="1"/>
</dbReference>
<dbReference type="PANTHER" id="PTHR43110">
    <property type="entry name" value="THIOL PEROXIDASE"/>
    <property type="match status" value="1"/>
</dbReference>
<feature type="domain" description="Thioredoxin" evidence="7">
    <location>
        <begin position="18"/>
        <end position="166"/>
    </location>
</feature>